<dbReference type="EMBL" id="MGHU01000042">
    <property type="protein sequence ID" value="OGM76868.1"/>
    <property type="molecule type" value="Genomic_DNA"/>
</dbReference>
<name>A0A1F8CM99_9BACT</name>
<comment type="caution">
    <text evidence="1">The sequence shown here is derived from an EMBL/GenBank/DDBJ whole genome shotgun (WGS) entry which is preliminary data.</text>
</comment>
<protein>
    <submittedName>
        <fullName evidence="1">Uncharacterized protein</fullName>
    </submittedName>
</protein>
<proteinExistence type="predicted"/>
<evidence type="ECO:0000313" key="1">
    <source>
        <dbReference type="EMBL" id="OGM76868.1"/>
    </source>
</evidence>
<reference evidence="1 2" key="1">
    <citation type="journal article" date="2016" name="Nat. Commun.">
        <title>Thousands of microbial genomes shed light on interconnected biogeochemical processes in an aquifer system.</title>
        <authorList>
            <person name="Anantharaman K."/>
            <person name="Brown C.T."/>
            <person name="Hug L.A."/>
            <person name="Sharon I."/>
            <person name="Castelle C.J."/>
            <person name="Probst A.J."/>
            <person name="Thomas B.C."/>
            <person name="Singh A."/>
            <person name="Wilkins M.J."/>
            <person name="Karaoz U."/>
            <person name="Brodie E.L."/>
            <person name="Williams K.H."/>
            <person name="Hubbard S.S."/>
            <person name="Banfield J.F."/>
        </authorList>
    </citation>
    <scope>NUCLEOTIDE SEQUENCE [LARGE SCALE GENOMIC DNA]</scope>
</reference>
<dbReference type="Proteomes" id="UP000179241">
    <property type="component" value="Unassembled WGS sequence"/>
</dbReference>
<dbReference type="AlphaFoldDB" id="A0A1F8CM99"/>
<sequence>MITLEKERTNIQDFSFVVYPYQTQEGLRKIGRPLFDGKDEAEVIAKLQYAFSIGGTSREACCFAGISTDSYYRYCKNNPDFRNKIELLQTTPTLLARKAIFQALLNGDIKTARWYMERKCPQEFSPSASVSHQLNEYERRIEYLESLIRKHGIDPSF</sequence>
<gene>
    <name evidence="1" type="ORF">A2188_01205</name>
</gene>
<accession>A0A1F8CM99</accession>
<organism evidence="1 2">
    <name type="scientific">Candidatus Woesebacteria bacterium RIFOXYA1_FULL_43_9</name>
    <dbReference type="NCBI Taxonomy" id="1802534"/>
    <lineage>
        <taxon>Bacteria</taxon>
        <taxon>Candidatus Woeseibacteriota</taxon>
    </lineage>
</organism>
<evidence type="ECO:0000313" key="2">
    <source>
        <dbReference type="Proteomes" id="UP000179241"/>
    </source>
</evidence>